<evidence type="ECO:0000313" key="2">
    <source>
        <dbReference type="Proteomes" id="UP000280307"/>
    </source>
</evidence>
<evidence type="ECO:0000313" key="1">
    <source>
        <dbReference type="EMBL" id="RRR66766.1"/>
    </source>
</evidence>
<sequence length="60" mass="6457">MTSISMRRCCTMVVVVSLRCASGGNVSGSMVRCSSRVTVNVSFFLGLPRGVRVRRSASDE</sequence>
<gene>
    <name evidence="1" type="ORF">EI684_20135</name>
</gene>
<comment type="caution">
    <text evidence="1">The sequence shown here is derived from an EMBL/GenBank/DDBJ whole genome shotgun (WGS) entry which is preliminary data.</text>
</comment>
<dbReference type="AlphaFoldDB" id="A0A426TS96"/>
<dbReference type="Proteomes" id="UP000280307">
    <property type="component" value="Unassembled WGS sequence"/>
</dbReference>
<protein>
    <submittedName>
        <fullName evidence="1">Uncharacterized protein</fullName>
    </submittedName>
</protein>
<organism evidence="1 2">
    <name type="scientific">Candidatus Viridilinea halotolerans</name>
    <dbReference type="NCBI Taxonomy" id="2491704"/>
    <lineage>
        <taxon>Bacteria</taxon>
        <taxon>Bacillati</taxon>
        <taxon>Chloroflexota</taxon>
        <taxon>Chloroflexia</taxon>
        <taxon>Chloroflexales</taxon>
        <taxon>Chloroflexineae</taxon>
        <taxon>Oscillochloridaceae</taxon>
        <taxon>Candidatus Viridilinea</taxon>
    </lineage>
</organism>
<accession>A0A426TS96</accession>
<dbReference type="EMBL" id="RSAS01000829">
    <property type="protein sequence ID" value="RRR66766.1"/>
    <property type="molecule type" value="Genomic_DNA"/>
</dbReference>
<reference evidence="1 2" key="1">
    <citation type="submission" date="2018-12" db="EMBL/GenBank/DDBJ databases">
        <title>Genome Sequence of Candidatus Viridilinea halotolerans isolated from saline sulfide-rich spring.</title>
        <authorList>
            <person name="Grouzdev D.S."/>
            <person name="Burganskaya E.I."/>
            <person name="Krutkina M.S."/>
            <person name="Sukhacheva M.V."/>
            <person name="Gorlenko V.M."/>
        </authorList>
    </citation>
    <scope>NUCLEOTIDE SEQUENCE [LARGE SCALE GENOMIC DNA]</scope>
    <source>
        <strain evidence="1">Chok-6</strain>
    </source>
</reference>
<proteinExistence type="predicted"/>
<name>A0A426TS96_9CHLR</name>